<dbReference type="Proteomes" id="UP000594220">
    <property type="component" value="Unplaced"/>
</dbReference>
<dbReference type="InterPro" id="IPR034447">
    <property type="entry name" value="RRM_SRSF11"/>
</dbReference>
<dbReference type="Gene3D" id="3.30.70.330">
    <property type="match status" value="1"/>
</dbReference>
<gene>
    <name evidence="4" type="primary">SRSF11</name>
</gene>
<dbReference type="PANTHER" id="PTHR32343:SF6">
    <property type="entry name" value="SERINE_ARGININE-RICH SPLICING FACTOR 11"/>
    <property type="match status" value="1"/>
</dbReference>
<dbReference type="FunFam" id="3.30.70.330:FF:000084">
    <property type="entry name" value="Serine/arginine-rich splicing factor 11 isoform 1"/>
    <property type="match status" value="1"/>
</dbReference>
<evidence type="ECO:0000256" key="2">
    <source>
        <dbReference type="SAM" id="MobiDB-lite"/>
    </source>
</evidence>
<feature type="compositionally biased region" description="Basic and acidic residues" evidence="2">
    <location>
        <begin position="338"/>
        <end position="349"/>
    </location>
</feature>
<reference evidence="4" key="1">
    <citation type="submission" date="2025-08" db="UniProtKB">
        <authorList>
            <consortium name="Ensembl"/>
        </authorList>
    </citation>
    <scope>IDENTIFICATION</scope>
</reference>
<dbReference type="AlphaFoldDB" id="A0A7M4F261"/>
<feature type="compositionally biased region" description="Basic residues" evidence="2">
    <location>
        <begin position="273"/>
        <end position="337"/>
    </location>
</feature>
<dbReference type="CDD" id="cd12518">
    <property type="entry name" value="RRM_SRSF11"/>
    <property type="match status" value="1"/>
</dbReference>
<dbReference type="Pfam" id="PF00076">
    <property type="entry name" value="RRM_1"/>
    <property type="match status" value="1"/>
</dbReference>
<proteinExistence type="predicted"/>
<dbReference type="GO" id="GO:0005654">
    <property type="term" value="C:nucleoplasm"/>
    <property type="evidence" value="ECO:0007669"/>
    <property type="project" value="TreeGrafter"/>
</dbReference>
<name>A0A7M4F261_CROPO</name>
<feature type="compositionally biased region" description="Basic and acidic residues" evidence="2">
    <location>
        <begin position="409"/>
        <end position="424"/>
    </location>
</feature>
<dbReference type="GeneTree" id="ENSGT00730000110872"/>
<dbReference type="PROSITE" id="PS50102">
    <property type="entry name" value="RRM"/>
    <property type="match status" value="1"/>
</dbReference>
<evidence type="ECO:0000313" key="5">
    <source>
        <dbReference type="Proteomes" id="UP000594220"/>
    </source>
</evidence>
<dbReference type="GO" id="GO:0003723">
    <property type="term" value="F:RNA binding"/>
    <property type="evidence" value="ECO:0007669"/>
    <property type="project" value="UniProtKB-UniRule"/>
</dbReference>
<keyword evidence="5" id="KW-1185">Reference proteome</keyword>
<dbReference type="SUPFAM" id="SSF54928">
    <property type="entry name" value="RNA-binding domain, RBD"/>
    <property type="match status" value="1"/>
</dbReference>
<evidence type="ECO:0000256" key="1">
    <source>
        <dbReference type="PROSITE-ProRule" id="PRU00176"/>
    </source>
</evidence>
<evidence type="ECO:0000313" key="4">
    <source>
        <dbReference type="Ensembl" id="ENSCPRP00005018287.1"/>
    </source>
</evidence>
<keyword evidence="1" id="KW-0694">RNA-binding</keyword>
<dbReference type="PANTHER" id="PTHR32343">
    <property type="entry name" value="SERINE/ARGININE-RICH SPLICING FACTOR"/>
    <property type="match status" value="1"/>
</dbReference>
<feature type="domain" description="RRM" evidence="3">
    <location>
        <begin position="93"/>
        <end position="173"/>
    </location>
</feature>
<evidence type="ECO:0000259" key="3">
    <source>
        <dbReference type="PROSITE" id="PS50102"/>
    </source>
</evidence>
<feature type="compositionally biased region" description="Basic and acidic residues" evidence="2">
    <location>
        <begin position="431"/>
        <end position="453"/>
    </location>
</feature>
<dbReference type="SMART" id="SM00360">
    <property type="entry name" value="RRM"/>
    <property type="match status" value="1"/>
</dbReference>
<feature type="region of interest" description="Disordered" evidence="2">
    <location>
        <begin position="1"/>
        <end position="30"/>
    </location>
</feature>
<feature type="region of interest" description="Disordered" evidence="2">
    <location>
        <begin position="262"/>
        <end position="513"/>
    </location>
</feature>
<sequence length="513" mass="57248">MRKAPPPHANQPTAQAQQLRGQSPGADADTALAPRRALRANVEFAQDVSLRRASGAASRACAERGRGGLWDTAAQAGCGGAGGSAMASSSGTDVIQVTNVSPSASSEQMRTLFGFLGKIEELRLFPPDDSPLPVSSRVCFVKFHDPDSAVVAQHLTNTVFVDRALIVVPYAEGVIPDETKALSLLAPANAVAGLLPGGGLLPTPNPLSQSLAADQLLKLMSTVDPKLNHVAAGLVSPSLKSDTSSKEIEEAMKRVREAQSLISAAIEPDKKDEKRRHSRSRSRSRRRRTPSSSRHRRSRSRSRRRSHSKSRSRRRSKSPRRRRSHSRERSRKSRSTSKTRDKKKEEKEKKRSKTPPKSYSTTRRSRSTSRERRRRRSRSGTRSPKKPRSPKRKPSRSPSPRRHKKEKKKDKEKERSRDERERSTSKKKKSKDKEKDRERKSESDKDVKQVTRDYDEEEQGYDSEKEKKEEKKVAESASPKIKESPVDKGSGDGTRESKNGNGRLAETVRRGEL</sequence>
<reference evidence="4" key="2">
    <citation type="submission" date="2025-09" db="UniProtKB">
        <authorList>
            <consortium name="Ensembl"/>
        </authorList>
    </citation>
    <scope>IDENTIFICATION</scope>
</reference>
<feature type="compositionally biased region" description="Polar residues" evidence="2">
    <location>
        <begin position="10"/>
        <end position="21"/>
    </location>
</feature>
<dbReference type="GO" id="GO:0008380">
    <property type="term" value="P:RNA splicing"/>
    <property type="evidence" value="ECO:0007669"/>
    <property type="project" value="InterPro"/>
</dbReference>
<dbReference type="InterPro" id="IPR012677">
    <property type="entry name" value="Nucleotide-bd_a/b_plait_sf"/>
</dbReference>
<feature type="compositionally biased region" description="Basic residues" evidence="2">
    <location>
        <begin position="363"/>
        <end position="408"/>
    </location>
</feature>
<dbReference type="InterPro" id="IPR035979">
    <property type="entry name" value="RBD_domain_sf"/>
</dbReference>
<dbReference type="Ensembl" id="ENSCPRT00005021386.1">
    <property type="protein sequence ID" value="ENSCPRP00005018287.1"/>
    <property type="gene ID" value="ENSCPRG00005012756.1"/>
</dbReference>
<feature type="compositionally biased region" description="Basic and acidic residues" evidence="2">
    <location>
        <begin position="462"/>
        <end position="498"/>
    </location>
</feature>
<dbReference type="InterPro" id="IPR000504">
    <property type="entry name" value="RRM_dom"/>
</dbReference>
<organism evidence="4 5">
    <name type="scientific">Crocodylus porosus</name>
    <name type="common">Saltwater crocodile</name>
    <name type="synonym">Estuarine crocodile</name>
    <dbReference type="NCBI Taxonomy" id="8502"/>
    <lineage>
        <taxon>Eukaryota</taxon>
        <taxon>Metazoa</taxon>
        <taxon>Chordata</taxon>
        <taxon>Craniata</taxon>
        <taxon>Vertebrata</taxon>
        <taxon>Euteleostomi</taxon>
        <taxon>Archelosauria</taxon>
        <taxon>Archosauria</taxon>
        <taxon>Crocodylia</taxon>
        <taxon>Longirostres</taxon>
        <taxon>Crocodylidae</taxon>
        <taxon>Crocodylus</taxon>
    </lineage>
</organism>
<protein>
    <submittedName>
        <fullName evidence="4">Serine and arginine rich splicing factor 11</fullName>
    </submittedName>
</protein>
<accession>A0A7M4F261</accession>